<dbReference type="PANTHER" id="PTHR43130:SF3">
    <property type="entry name" value="HTH-TYPE TRANSCRIPTIONAL REGULATOR RV1931C"/>
    <property type="match status" value="1"/>
</dbReference>
<dbReference type="InterPro" id="IPR029062">
    <property type="entry name" value="Class_I_gatase-like"/>
</dbReference>
<accession>A0ABW3EGY5</accession>
<evidence type="ECO:0000256" key="3">
    <source>
        <dbReference type="ARBA" id="ARBA00023163"/>
    </source>
</evidence>
<name>A0ABW3EGY5_9ACTN</name>
<dbReference type="InterPro" id="IPR009057">
    <property type="entry name" value="Homeodomain-like_sf"/>
</dbReference>
<keyword evidence="3" id="KW-0804">Transcription</keyword>
<dbReference type="InterPro" id="IPR018060">
    <property type="entry name" value="HTH_AraC"/>
</dbReference>
<proteinExistence type="predicted"/>
<reference evidence="6" key="1">
    <citation type="journal article" date="2019" name="Int. J. Syst. Evol. Microbiol.">
        <title>The Global Catalogue of Microorganisms (GCM) 10K type strain sequencing project: providing services to taxonomists for standard genome sequencing and annotation.</title>
        <authorList>
            <consortium name="The Broad Institute Genomics Platform"/>
            <consortium name="The Broad Institute Genome Sequencing Center for Infectious Disease"/>
            <person name="Wu L."/>
            <person name="Ma J."/>
        </authorList>
    </citation>
    <scope>NUCLEOTIDE SEQUENCE [LARGE SCALE GENOMIC DNA]</scope>
    <source>
        <strain evidence="6">JCM 31202</strain>
    </source>
</reference>
<gene>
    <name evidence="5" type="ORF">ACFQ11_00795</name>
</gene>
<dbReference type="InterPro" id="IPR052158">
    <property type="entry name" value="INH-QAR"/>
</dbReference>
<protein>
    <submittedName>
        <fullName evidence="5">GlxA family transcriptional regulator</fullName>
    </submittedName>
</protein>
<dbReference type="PANTHER" id="PTHR43130">
    <property type="entry name" value="ARAC-FAMILY TRANSCRIPTIONAL REGULATOR"/>
    <property type="match status" value="1"/>
</dbReference>
<dbReference type="PROSITE" id="PS00041">
    <property type="entry name" value="HTH_ARAC_FAMILY_1"/>
    <property type="match status" value="1"/>
</dbReference>
<dbReference type="CDD" id="cd03137">
    <property type="entry name" value="GATase1_AraC_1"/>
    <property type="match status" value="1"/>
</dbReference>
<dbReference type="RefSeq" id="WP_378295725.1">
    <property type="nucleotide sequence ID" value="NZ_JBHTJA010000001.1"/>
</dbReference>
<evidence type="ECO:0000256" key="1">
    <source>
        <dbReference type="ARBA" id="ARBA00023015"/>
    </source>
</evidence>
<dbReference type="InterPro" id="IPR018062">
    <property type="entry name" value="HTH_AraC-typ_CS"/>
</dbReference>
<dbReference type="EMBL" id="JBHTJA010000001">
    <property type="protein sequence ID" value="MFD0898930.1"/>
    <property type="molecule type" value="Genomic_DNA"/>
</dbReference>
<dbReference type="SMART" id="SM00342">
    <property type="entry name" value="HTH_ARAC"/>
    <property type="match status" value="1"/>
</dbReference>
<sequence length="316" mass="34000">MRVTFVIYEDFQVLDLTGPHEVFGHAGGYDLRVVAPAAGPVRSSGGLPMHAAHGVADVPPDGVETLVVAGGRGVDAARRDAALVGWIADAARHARRVASVCSGVFLLGAAGLLDGRRVTTHWAREEQLRREHPEAAVDCDPIFVRDGRLWTSAGVTAGIDLALALVEDDRGRDAAHAAARELVMFLRRPGSQSQFSVPLWSRQPESDPIRAAVAAVQADPGARHALGDLADRAGLSPRHLQRRFAAELGVPPAAYVERVRVEAARRALAEGDEPVEALARRLGFGTGETLRRVFHRRLGVAPADYRNRFRGTREDA</sequence>
<evidence type="ECO:0000313" key="6">
    <source>
        <dbReference type="Proteomes" id="UP001596972"/>
    </source>
</evidence>
<keyword evidence="1" id="KW-0805">Transcription regulation</keyword>
<dbReference type="SUPFAM" id="SSF52317">
    <property type="entry name" value="Class I glutamine amidotransferase-like"/>
    <property type="match status" value="1"/>
</dbReference>
<comment type="caution">
    <text evidence="5">The sequence shown here is derived from an EMBL/GenBank/DDBJ whole genome shotgun (WGS) entry which is preliminary data.</text>
</comment>
<dbReference type="Gene3D" id="3.40.50.880">
    <property type="match status" value="1"/>
</dbReference>
<dbReference type="InterPro" id="IPR002818">
    <property type="entry name" value="DJ-1/PfpI"/>
</dbReference>
<dbReference type="Proteomes" id="UP001596972">
    <property type="component" value="Unassembled WGS sequence"/>
</dbReference>
<evidence type="ECO:0000313" key="5">
    <source>
        <dbReference type="EMBL" id="MFD0898930.1"/>
    </source>
</evidence>
<dbReference type="Pfam" id="PF01965">
    <property type="entry name" value="DJ-1_PfpI"/>
    <property type="match status" value="1"/>
</dbReference>
<keyword evidence="2" id="KW-0238">DNA-binding</keyword>
<dbReference type="Pfam" id="PF12833">
    <property type="entry name" value="HTH_18"/>
    <property type="match status" value="1"/>
</dbReference>
<dbReference type="SUPFAM" id="SSF46689">
    <property type="entry name" value="Homeodomain-like"/>
    <property type="match status" value="2"/>
</dbReference>
<keyword evidence="6" id="KW-1185">Reference proteome</keyword>
<feature type="domain" description="HTH araC/xylS-type" evidence="4">
    <location>
        <begin position="210"/>
        <end position="308"/>
    </location>
</feature>
<evidence type="ECO:0000259" key="4">
    <source>
        <dbReference type="PROSITE" id="PS01124"/>
    </source>
</evidence>
<evidence type="ECO:0000256" key="2">
    <source>
        <dbReference type="ARBA" id="ARBA00023125"/>
    </source>
</evidence>
<organism evidence="5 6">
    <name type="scientific">Actinomadura sediminis</name>
    <dbReference type="NCBI Taxonomy" id="1038904"/>
    <lineage>
        <taxon>Bacteria</taxon>
        <taxon>Bacillati</taxon>
        <taxon>Actinomycetota</taxon>
        <taxon>Actinomycetes</taxon>
        <taxon>Streptosporangiales</taxon>
        <taxon>Thermomonosporaceae</taxon>
        <taxon>Actinomadura</taxon>
    </lineage>
</organism>
<dbReference type="Gene3D" id="1.10.10.60">
    <property type="entry name" value="Homeodomain-like"/>
    <property type="match status" value="1"/>
</dbReference>
<dbReference type="PROSITE" id="PS01124">
    <property type="entry name" value="HTH_ARAC_FAMILY_2"/>
    <property type="match status" value="1"/>
</dbReference>